<proteinExistence type="predicted"/>
<evidence type="ECO:0000313" key="1">
    <source>
        <dbReference type="EMBL" id="PZP39811.1"/>
    </source>
</evidence>
<gene>
    <name evidence="1" type="ORF">DI598_19695</name>
</gene>
<name>A0A2W5E6H2_9SPHI</name>
<protein>
    <submittedName>
        <fullName evidence="1">Uncharacterized protein</fullName>
    </submittedName>
</protein>
<dbReference type="Proteomes" id="UP000249645">
    <property type="component" value="Unassembled WGS sequence"/>
</dbReference>
<organism evidence="1 2">
    <name type="scientific">Pseudopedobacter saltans</name>
    <dbReference type="NCBI Taxonomy" id="151895"/>
    <lineage>
        <taxon>Bacteria</taxon>
        <taxon>Pseudomonadati</taxon>
        <taxon>Bacteroidota</taxon>
        <taxon>Sphingobacteriia</taxon>
        <taxon>Sphingobacteriales</taxon>
        <taxon>Sphingobacteriaceae</taxon>
        <taxon>Pseudopedobacter</taxon>
    </lineage>
</organism>
<evidence type="ECO:0000313" key="2">
    <source>
        <dbReference type="Proteomes" id="UP000249645"/>
    </source>
</evidence>
<reference evidence="1 2" key="1">
    <citation type="submission" date="2017-11" db="EMBL/GenBank/DDBJ databases">
        <title>Infants hospitalized years apart are colonized by the same room-sourced microbial strains.</title>
        <authorList>
            <person name="Brooks B."/>
            <person name="Olm M.R."/>
            <person name="Firek B.A."/>
            <person name="Baker R."/>
            <person name="Thomas B.C."/>
            <person name="Morowitz M.J."/>
            <person name="Banfield J.F."/>
        </authorList>
    </citation>
    <scope>NUCLEOTIDE SEQUENCE [LARGE SCALE GENOMIC DNA]</scope>
    <source>
        <strain evidence="1">S2_009_000_R2_76</strain>
    </source>
</reference>
<dbReference type="AlphaFoldDB" id="A0A2W5E6H2"/>
<comment type="caution">
    <text evidence="1">The sequence shown here is derived from an EMBL/GenBank/DDBJ whole genome shotgun (WGS) entry which is preliminary data.</text>
</comment>
<sequence>MAELNETQKIGKDYFDYLRTRETECLTQLKNIRNIIETSQKLCEHSFEHTGNNHNDDIEKCIICGKEQTY</sequence>
<dbReference type="EMBL" id="QFOI01000644">
    <property type="protein sequence ID" value="PZP39811.1"/>
    <property type="molecule type" value="Genomic_DNA"/>
</dbReference>
<accession>A0A2W5E6H2</accession>